<organism evidence="2 3">
    <name type="scientific">Laribacter hongkongensis</name>
    <dbReference type="NCBI Taxonomy" id="168471"/>
    <lineage>
        <taxon>Bacteria</taxon>
        <taxon>Pseudomonadati</taxon>
        <taxon>Pseudomonadota</taxon>
        <taxon>Betaproteobacteria</taxon>
        <taxon>Neisseriales</taxon>
        <taxon>Aquaspirillaceae</taxon>
        <taxon>Laribacter</taxon>
    </lineage>
</organism>
<feature type="domain" description="Zinc finger Ogr/Delta-type" evidence="1">
    <location>
        <begin position="4"/>
        <end position="50"/>
    </location>
</feature>
<reference evidence="2 3" key="1">
    <citation type="submission" date="2021-10" db="EMBL/GenBank/DDBJ databases">
        <title>Whole-genome sequencing analysis of Laribacter hongkongensis: virulence gene profiles, carbohydrate-active enzyme prediction, and antimicrobial resistance characterization.</title>
        <authorList>
            <person name="Yuan P."/>
            <person name="Zhan Y."/>
            <person name="Chen D."/>
        </authorList>
    </citation>
    <scope>NUCLEOTIDE SEQUENCE [LARGE SCALE GENOMIC DNA]</scope>
    <source>
        <strain evidence="2 3">W67</strain>
    </source>
</reference>
<dbReference type="EMBL" id="JAJAXM010000035">
    <property type="protein sequence ID" value="MCG9027062.1"/>
    <property type="molecule type" value="Genomic_DNA"/>
</dbReference>
<dbReference type="AlphaFoldDB" id="A0ABD4SVJ0"/>
<sequence length="94" mass="10581">MAFRCPRCGAVAVVEEAKYASDRTKLRYNRCTNLNCGFAFQSIEGFSHWVGLDGKEPPPYDPQLPIVYATPDPDLKELRSRQPRLIGFDMAADT</sequence>
<dbReference type="Proteomes" id="UP001200247">
    <property type="component" value="Unassembled WGS sequence"/>
</dbReference>
<evidence type="ECO:0000313" key="2">
    <source>
        <dbReference type="EMBL" id="MCG9027062.1"/>
    </source>
</evidence>
<proteinExistence type="predicted"/>
<comment type="caution">
    <text evidence="2">The sequence shown here is derived from an EMBL/GenBank/DDBJ whole genome shotgun (WGS) entry which is preliminary data.</text>
</comment>
<dbReference type="Pfam" id="PF04606">
    <property type="entry name" value="Ogr_Delta"/>
    <property type="match status" value="1"/>
</dbReference>
<evidence type="ECO:0000313" key="3">
    <source>
        <dbReference type="Proteomes" id="UP001200247"/>
    </source>
</evidence>
<gene>
    <name evidence="2" type="ORF">LH440_14340</name>
</gene>
<protein>
    <submittedName>
        <fullName evidence="2">Ogr/Delta-like zinc finger family protein</fullName>
    </submittedName>
</protein>
<accession>A0ABD4SVJ0</accession>
<dbReference type="InterPro" id="IPR007684">
    <property type="entry name" value="Znf_Ogr/Delta"/>
</dbReference>
<dbReference type="RefSeq" id="WP_239894473.1">
    <property type="nucleotide sequence ID" value="NZ_JAJAXM010000035.1"/>
</dbReference>
<evidence type="ECO:0000259" key="1">
    <source>
        <dbReference type="Pfam" id="PF04606"/>
    </source>
</evidence>
<name>A0ABD4SVJ0_9NEIS</name>